<name>A0ABD5X3Q8_9EURY</name>
<dbReference type="EMBL" id="JBHSZQ010000008">
    <property type="protein sequence ID" value="MFC7125632.1"/>
    <property type="molecule type" value="Genomic_DNA"/>
</dbReference>
<proteinExistence type="predicted"/>
<accession>A0ABD5X3Q8</accession>
<sequence length="260" mass="28648">MFTERSLSDAVASVKERHAPDALVVDSAENFETLPSAQAEELLLVTDNIDPVTHPDEWLPPDTPEVLRQYASSDLTVGMPGDGSVVWTHQTDPAVVICKPRLNESPDAFADFLLAEALVEVGLNEPEQFLGFFSEGYPRFVDSTADLLSPVETYQVATACYDGFLGLQTREVFADWDGPLFDAWADAGERLEPRLDTLSEEMARKNTRFADAAELACSAIKHAGELPPPFEALNTTVYLDHGPEYAIEWAERTVDALVEE</sequence>
<evidence type="ECO:0000313" key="2">
    <source>
        <dbReference type="Proteomes" id="UP001596414"/>
    </source>
</evidence>
<gene>
    <name evidence="1" type="ORF">ACFQJ7_06220</name>
</gene>
<dbReference type="AlphaFoldDB" id="A0ABD5X3Q8"/>
<comment type="caution">
    <text evidence="1">The sequence shown here is derived from an EMBL/GenBank/DDBJ whole genome shotgun (WGS) entry which is preliminary data.</text>
</comment>
<reference evidence="1 2" key="1">
    <citation type="journal article" date="2014" name="Int. J. Syst. Evol. Microbiol.">
        <title>Complete genome sequence of Corynebacterium casei LMG S-19264T (=DSM 44701T), isolated from a smear-ripened cheese.</title>
        <authorList>
            <consortium name="US DOE Joint Genome Institute (JGI-PGF)"/>
            <person name="Walter F."/>
            <person name="Albersmeier A."/>
            <person name="Kalinowski J."/>
            <person name="Ruckert C."/>
        </authorList>
    </citation>
    <scope>NUCLEOTIDE SEQUENCE [LARGE SCALE GENOMIC DNA]</scope>
    <source>
        <strain evidence="1 2">CGMCC 4.7215</strain>
    </source>
</reference>
<dbReference type="InterPro" id="IPR055515">
    <property type="entry name" value="DUF7089"/>
</dbReference>
<evidence type="ECO:0000313" key="1">
    <source>
        <dbReference type="EMBL" id="MFC7125632.1"/>
    </source>
</evidence>
<organism evidence="1 2">
    <name type="scientific">Halovenus rubra</name>
    <dbReference type="NCBI Taxonomy" id="869890"/>
    <lineage>
        <taxon>Archaea</taxon>
        <taxon>Methanobacteriati</taxon>
        <taxon>Methanobacteriota</taxon>
        <taxon>Stenosarchaea group</taxon>
        <taxon>Halobacteria</taxon>
        <taxon>Halobacteriales</taxon>
        <taxon>Haloarculaceae</taxon>
        <taxon>Halovenus</taxon>
    </lineage>
</organism>
<protein>
    <submittedName>
        <fullName evidence="1">Uncharacterized protein</fullName>
    </submittedName>
</protein>
<dbReference type="Proteomes" id="UP001596414">
    <property type="component" value="Unassembled WGS sequence"/>
</dbReference>
<dbReference type="Pfam" id="PF23363">
    <property type="entry name" value="DUF7089"/>
    <property type="match status" value="1"/>
</dbReference>
<dbReference type="RefSeq" id="WP_267636981.1">
    <property type="nucleotide sequence ID" value="NZ_JAODIY010000008.1"/>
</dbReference>